<dbReference type="Gene3D" id="1.50.10.10">
    <property type="match status" value="1"/>
</dbReference>
<dbReference type="InterPro" id="IPR013737">
    <property type="entry name" value="Bac_rhamnosid_N"/>
</dbReference>
<evidence type="ECO:0000256" key="2">
    <source>
        <dbReference type="ARBA" id="ARBA00012652"/>
    </source>
</evidence>
<proteinExistence type="predicted"/>
<dbReference type="EC" id="3.2.1.40" evidence="2"/>
<dbReference type="Gene3D" id="2.60.120.260">
    <property type="entry name" value="Galactose-binding domain-like"/>
    <property type="match status" value="2"/>
</dbReference>
<dbReference type="Pfam" id="PF05592">
    <property type="entry name" value="Bac_rhamnosid"/>
    <property type="match status" value="1"/>
</dbReference>
<protein>
    <recommendedName>
        <fullName evidence="2">alpha-L-rhamnosidase</fullName>
        <ecNumber evidence="2">3.2.1.40</ecNumber>
    </recommendedName>
</protein>
<dbReference type="Pfam" id="PF08531">
    <property type="entry name" value="Bac_rhamnosid_N"/>
    <property type="match status" value="1"/>
</dbReference>
<accession>A0A6C2U303</accession>
<dbReference type="InterPro" id="IPR008902">
    <property type="entry name" value="Rhamnosid_concanavalin"/>
</dbReference>
<dbReference type="GO" id="GO:0030596">
    <property type="term" value="F:alpha-L-rhamnosidase activity"/>
    <property type="evidence" value="ECO:0007669"/>
    <property type="project" value="UniProtKB-EC"/>
</dbReference>
<evidence type="ECO:0000313" key="10">
    <source>
        <dbReference type="Proteomes" id="UP000366872"/>
    </source>
</evidence>
<organism evidence="9 10">
    <name type="scientific">Pontiella desulfatans</name>
    <dbReference type="NCBI Taxonomy" id="2750659"/>
    <lineage>
        <taxon>Bacteria</taxon>
        <taxon>Pseudomonadati</taxon>
        <taxon>Kiritimatiellota</taxon>
        <taxon>Kiritimatiellia</taxon>
        <taxon>Kiritimatiellales</taxon>
        <taxon>Pontiellaceae</taxon>
        <taxon>Pontiella</taxon>
    </lineage>
</organism>
<evidence type="ECO:0000259" key="8">
    <source>
        <dbReference type="Pfam" id="PF17390"/>
    </source>
</evidence>
<dbReference type="EMBL" id="CAAHFG010000001">
    <property type="protein sequence ID" value="VGO14014.1"/>
    <property type="molecule type" value="Genomic_DNA"/>
</dbReference>
<keyword evidence="10" id="KW-1185">Reference proteome</keyword>
<dbReference type="InterPro" id="IPR012341">
    <property type="entry name" value="6hp_glycosidase-like_sf"/>
</dbReference>
<evidence type="ECO:0000259" key="6">
    <source>
        <dbReference type="Pfam" id="PF08531"/>
    </source>
</evidence>
<evidence type="ECO:0000256" key="3">
    <source>
        <dbReference type="ARBA" id="ARBA00022801"/>
    </source>
</evidence>
<name>A0A6C2U303_PONDE</name>
<dbReference type="InterPro" id="IPR008928">
    <property type="entry name" value="6-hairpin_glycosidase_sf"/>
</dbReference>
<keyword evidence="3" id="KW-0378">Hydrolase</keyword>
<reference evidence="9 10" key="1">
    <citation type="submission" date="2019-04" db="EMBL/GenBank/DDBJ databases">
        <authorList>
            <person name="Van Vliet M D."/>
        </authorList>
    </citation>
    <scope>NUCLEOTIDE SEQUENCE [LARGE SCALE GENOMIC DNA]</scope>
    <source>
        <strain evidence="9 10">F1</strain>
    </source>
</reference>
<evidence type="ECO:0000259" key="7">
    <source>
        <dbReference type="Pfam" id="PF17389"/>
    </source>
</evidence>
<feature type="domain" description="Bacterial alpha-L-rhamnosidase N-terminal" evidence="6">
    <location>
        <begin position="70"/>
        <end position="238"/>
    </location>
</feature>
<comment type="catalytic activity">
    <reaction evidence="1">
        <text>Hydrolysis of terminal non-reducing alpha-L-rhamnose residues in alpha-L-rhamnosides.</text>
        <dbReference type="EC" id="3.2.1.40"/>
    </reaction>
</comment>
<dbReference type="AlphaFoldDB" id="A0A6C2U303"/>
<dbReference type="Pfam" id="PF17389">
    <property type="entry name" value="Bac_rhamnosid6H"/>
    <property type="match status" value="1"/>
</dbReference>
<evidence type="ECO:0000313" key="9">
    <source>
        <dbReference type="EMBL" id="VGO14014.1"/>
    </source>
</evidence>
<dbReference type="GO" id="GO:0005975">
    <property type="term" value="P:carbohydrate metabolic process"/>
    <property type="evidence" value="ECO:0007669"/>
    <property type="project" value="InterPro"/>
</dbReference>
<dbReference type="InterPro" id="IPR035398">
    <property type="entry name" value="Bac_rhamnosid_C"/>
</dbReference>
<feature type="domain" description="Alpha-L-rhamnosidase concanavalin-like" evidence="5">
    <location>
        <begin position="250"/>
        <end position="352"/>
    </location>
</feature>
<feature type="chain" id="PRO_5025465858" description="alpha-L-rhamnosidase" evidence="4">
    <location>
        <begin position="20"/>
        <end position="804"/>
    </location>
</feature>
<dbReference type="Pfam" id="PF17390">
    <property type="entry name" value="Bac_rhamnosid_C"/>
    <property type="match status" value="1"/>
</dbReference>
<evidence type="ECO:0000256" key="4">
    <source>
        <dbReference type="SAM" id="SignalP"/>
    </source>
</evidence>
<dbReference type="Proteomes" id="UP000366872">
    <property type="component" value="Unassembled WGS sequence"/>
</dbReference>
<dbReference type="PANTHER" id="PTHR33307:SF6">
    <property type="entry name" value="ALPHA-RHAMNOSIDASE (EUROFUNG)-RELATED"/>
    <property type="match status" value="1"/>
</dbReference>
<dbReference type="SUPFAM" id="SSF48208">
    <property type="entry name" value="Six-hairpin glycosidases"/>
    <property type="match status" value="1"/>
</dbReference>
<feature type="domain" description="Alpha-L-rhamnosidase six-hairpin glycosidase" evidence="7">
    <location>
        <begin position="356"/>
        <end position="706"/>
    </location>
</feature>
<evidence type="ECO:0000256" key="1">
    <source>
        <dbReference type="ARBA" id="ARBA00001445"/>
    </source>
</evidence>
<dbReference type="InterPro" id="IPR016007">
    <property type="entry name" value="Alpha_rhamnosid"/>
</dbReference>
<sequence>MKKPIWITAVLLLIAPARAEWGTAEWIGYTNDTRTGSSAERLVHPKRMKEPESRRVYVSPLLRKGFTVDKPVRSASVKVCGLGLHELYLNGERVGDQVLVPAPTSYDRRSFYTVYDVTEHLLQGNNALGLWLGNGFYGQDFAFAAPRLLYGAPRAKLLLTVEYTDGSRMEVLSDLTWKAAQSPIVFDNLYAGETYDARNEIPCWSEPGFDDAAWNPVEQMGPPTDTVLKQELEPIRKMRAVQPVSAWAADNGDWILDLGENMAGWIELNLDEPRGTEIELRFAELLMPGRKAIDTASTGVHATGVEQRDIYICKGGGETWEPRFTYHGFRYVQIKGLSKKPDLDDFTGWFVHTDLKRTGSFECSEPRINTYYEVSLRTIEGNLHGLLSDCPHRERCAWLGDMHVTAETINMNYAANNLWRKHVKDFKTVLGVEKTVAQHYPEGQQPEKDPRSPPNIACGKRLCGQARPDWGMAVVLIPWFNWLYYGDQETVEDAWPMMTDYMEFLAETTVHNHLIKEGYAYGDWCPPGGKDMIDTPPQLSASILYYRSNILMAHMAKLLGKQGEVKPYLERAERIKAAINRKYFNPEDNHYGSQTGTAMALTAGLAPDGKEMAVAAGLNHLIIEKGGYTTGIMGHRHLYTALNDHGFEETTAMLWQKTDFPGLAYMTETHELTTWPEVNSLWIEGERYSGQSFNHPMQSGFAVTFHESICGIRPNPDFPGYERFVLKPCFQPGLEWAKAEYESPKGKISSHWKRRGDNVVWRVAVPKNSSARVELPAGVLVNGKTVGADGLNLAAGEWNLDVSR</sequence>
<feature type="domain" description="Alpha-L-rhamnosidase C-terminal" evidence="8">
    <location>
        <begin position="711"/>
        <end position="780"/>
    </location>
</feature>
<feature type="signal peptide" evidence="4">
    <location>
        <begin position="1"/>
        <end position="19"/>
    </location>
</feature>
<dbReference type="Gene3D" id="2.60.420.10">
    <property type="entry name" value="Maltose phosphorylase, domain 3"/>
    <property type="match status" value="1"/>
</dbReference>
<gene>
    <name evidence="9" type="ORF">PDESU_02571</name>
</gene>
<dbReference type="InterPro" id="IPR035396">
    <property type="entry name" value="Bac_rhamnosid6H"/>
</dbReference>
<dbReference type="PANTHER" id="PTHR33307">
    <property type="entry name" value="ALPHA-RHAMNOSIDASE (EUROFUNG)"/>
    <property type="match status" value="1"/>
</dbReference>
<evidence type="ECO:0000259" key="5">
    <source>
        <dbReference type="Pfam" id="PF05592"/>
    </source>
</evidence>
<keyword evidence="4" id="KW-0732">Signal</keyword>